<dbReference type="AlphaFoldDB" id="A0A2T9Y296"/>
<dbReference type="PROSITE" id="PS00191">
    <property type="entry name" value="CYTOCHROME_B5_1"/>
    <property type="match status" value="1"/>
</dbReference>
<gene>
    <name evidence="10" type="ORF">BB560_006722</name>
</gene>
<organism evidence="10 11">
    <name type="scientific">Smittium megazygosporum</name>
    <dbReference type="NCBI Taxonomy" id="133381"/>
    <lineage>
        <taxon>Eukaryota</taxon>
        <taxon>Fungi</taxon>
        <taxon>Fungi incertae sedis</taxon>
        <taxon>Zoopagomycota</taxon>
        <taxon>Kickxellomycotina</taxon>
        <taxon>Harpellomycetes</taxon>
        <taxon>Harpellales</taxon>
        <taxon>Legeriomycetaceae</taxon>
        <taxon>Smittium</taxon>
    </lineage>
</organism>
<dbReference type="Proteomes" id="UP000245609">
    <property type="component" value="Unassembled WGS sequence"/>
</dbReference>
<dbReference type="Gene3D" id="3.10.120.10">
    <property type="entry name" value="Cytochrome b5-like heme/steroid binding domain"/>
    <property type="match status" value="1"/>
</dbReference>
<evidence type="ECO:0000256" key="1">
    <source>
        <dbReference type="ARBA" id="ARBA00004370"/>
    </source>
</evidence>
<dbReference type="InterPro" id="IPR001199">
    <property type="entry name" value="Cyt_B5-like_heme/steroid-bd"/>
</dbReference>
<dbReference type="PRINTS" id="PR00363">
    <property type="entry name" value="CYTOCHROMEB5"/>
</dbReference>
<comment type="similarity">
    <text evidence="7 8">Belongs to the cytochrome b5 family.</text>
</comment>
<evidence type="ECO:0000256" key="8">
    <source>
        <dbReference type="RuleBase" id="RU362121"/>
    </source>
</evidence>
<evidence type="ECO:0000256" key="7">
    <source>
        <dbReference type="ARBA" id="ARBA00038168"/>
    </source>
</evidence>
<evidence type="ECO:0000259" key="9">
    <source>
        <dbReference type="PROSITE" id="PS50255"/>
    </source>
</evidence>
<keyword evidence="11" id="KW-1185">Reference proteome</keyword>
<dbReference type="GO" id="GO:0016020">
    <property type="term" value="C:membrane"/>
    <property type="evidence" value="ECO:0007669"/>
    <property type="project" value="UniProtKB-SubCell"/>
</dbReference>
<dbReference type="InterPro" id="IPR050668">
    <property type="entry name" value="Cytochrome_b5"/>
</dbReference>
<comment type="caution">
    <text evidence="10">The sequence shown here is derived from an EMBL/GenBank/DDBJ whole genome shotgun (WGS) entry which is preliminary data.</text>
</comment>
<dbReference type="InterPro" id="IPR018506">
    <property type="entry name" value="Cyt_B5_heme-BS"/>
</dbReference>
<keyword evidence="3 8" id="KW-0812">Transmembrane</keyword>
<keyword evidence="8" id="KW-1133">Transmembrane helix</keyword>
<keyword evidence="5 8" id="KW-0408">Iron</keyword>
<comment type="subcellular location">
    <subcellularLocation>
        <location evidence="1">Membrane</location>
    </subcellularLocation>
</comment>
<dbReference type="PANTHER" id="PTHR19359">
    <property type="entry name" value="CYTOCHROME B5"/>
    <property type="match status" value="1"/>
</dbReference>
<protein>
    <recommendedName>
        <fullName evidence="9">Cytochrome b5 heme-binding domain-containing protein</fullName>
    </recommendedName>
</protein>
<evidence type="ECO:0000256" key="5">
    <source>
        <dbReference type="ARBA" id="ARBA00023004"/>
    </source>
</evidence>
<feature type="transmembrane region" description="Helical" evidence="8">
    <location>
        <begin position="100"/>
        <end position="118"/>
    </location>
</feature>
<evidence type="ECO:0000256" key="6">
    <source>
        <dbReference type="ARBA" id="ARBA00023136"/>
    </source>
</evidence>
<evidence type="ECO:0000313" key="10">
    <source>
        <dbReference type="EMBL" id="PVU86427.1"/>
    </source>
</evidence>
<accession>A0A2T9Y296</accession>
<dbReference type="EMBL" id="MBFS01003483">
    <property type="protein sequence ID" value="PVU86427.1"/>
    <property type="molecule type" value="Genomic_DNA"/>
</dbReference>
<dbReference type="FunFam" id="3.10.120.10:FF:000002">
    <property type="entry name" value="Cytochrome b5 type B"/>
    <property type="match status" value="1"/>
</dbReference>
<keyword evidence="2 8" id="KW-0349">Heme</keyword>
<keyword evidence="4 8" id="KW-0479">Metal-binding</keyword>
<evidence type="ECO:0000313" key="11">
    <source>
        <dbReference type="Proteomes" id="UP000245609"/>
    </source>
</evidence>
<dbReference type="PANTHER" id="PTHR19359:SF14">
    <property type="entry name" value="CYTOCHROME B5 A"/>
    <property type="match status" value="1"/>
</dbReference>
<dbReference type="GO" id="GO:0046872">
    <property type="term" value="F:metal ion binding"/>
    <property type="evidence" value="ECO:0007669"/>
    <property type="project" value="UniProtKB-UniRule"/>
</dbReference>
<dbReference type="Pfam" id="PF00173">
    <property type="entry name" value="Cyt-b5"/>
    <property type="match status" value="1"/>
</dbReference>
<dbReference type="GO" id="GO:0020037">
    <property type="term" value="F:heme binding"/>
    <property type="evidence" value="ECO:0007669"/>
    <property type="project" value="UniProtKB-UniRule"/>
</dbReference>
<proteinExistence type="inferred from homology"/>
<sequence length="119" mass="13503">MSKTYHAEEIEKHNKRKDIWVVIDGKVYDITPFVEEHPGGEEVLFENAGSDATADFNDISHSEDAKQLMKKYEIGVLEGRLPKADNPYKVELMEKPPTQSYLGVAACIVAFAVAFYYFK</sequence>
<dbReference type="SUPFAM" id="SSF55856">
    <property type="entry name" value="Cytochrome b5-like heme/steroid binding domain"/>
    <property type="match status" value="1"/>
</dbReference>
<dbReference type="SMART" id="SM01117">
    <property type="entry name" value="Cyt-b5"/>
    <property type="match status" value="1"/>
</dbReference>
<name>A0A2T9Y296_9FUNG</name>
<evidence type="ECO:0000256" key="4">
    <source>
        <dbReference type="ARBA" id="ARBA00022723"/>
    </source>
</evidence>
<dbReference type="InterPro" id="IPR036400">
    <property type="entry name" value="Cyt_B5-like_heme/steroid_sf"/>
</dbReference>
<evidence type="ECO:0000256" key="2">
    <source>
        <dbReference type="ARBA" id="ARBA00022617"/>
    </source>
</evidence>
<keyword evidence="6 8" id="KW-0472">Membrane</keyword>
<feature type="domain" description="Cytochrome b5 heme-binding" evidence="9">
    <location>
        <begin position="2"/>
        <end position="78"/>
    </location>
</feature>
<dbReference type="OrthoDB" id="260519at2759"/>
<dbReference type="STRING" id="133381.A0A2T9Y296"/>
<evidence type="ECO:0000256" key="3">
    <source>
        <dbReference type="ARBA" id="ARBA00022692"/>
    </source>
</evidence>
<reference evidence="10 11" key="1">
    <citation type="journal article" date="2018" name="MBio">
        <title>Comparative Genomics Reveals the Core Gene Toolbox for the Fungus-Insect Symbiosis.</title>
        <authorList>
            <person name="Wang Y."/>
            <person name="Stata M."/>
            <person name="Wang W."/>
            <person name="Stajich J.E."/>
            <person name="White M.M."/>
            <person name="Moncalvo J.M."/>
        </authorList>
    </citation>
    <scope>NUCLEOTIDE SEQUENCE [LARGE SCALE GENOMIC DNA]</scope>
    <source>
        <strain evidence="10 11">SC-DP-2</strain>
    </source>
</reference>
<dbReference type="PROSITE" id="PS50255">
    <property type="entry name" value="CYTOCHROME_B5_2"/>
    <property type="match status" value="1"/>
</dbReference>